<keyword evidence="4 6" id="KW-1133">Transmembrane helix</keyword>
<feature type="transmembrane region" description="Helical" evidence="6">
    <location>
        <begin position="294"/>
        <end position="315"/>
    </location>
</feature>
<dbReference type="SUPFAM" id="SSF103473">
    <property type="entry name" value="MFS general substrate transporter"/>
    <property type="match status" value="1"/>
</dbReference>
<name>A0A8J3H059_9RHOB</name>
<evidence type="ECO:0000313" key="9">
    <source>
        <dbReference type="Proteomes" id="UP000626220"/>
    </source>
</evidence>
<dbReference type="GO" id="GO:0005886">
    <property type="term" value="C:plasma membrane"/>
    <property type="evidence" value="ECO:0007669"/>
    <property type="project" value="UniProtKB-SubCell"/>
</dbReference>
<evidence type="ECO:0000256" key="6">
    <source>
        <dbReference type="SAM" id="Phobius"/>
    </source>
</evidence>
<dbReference type="RefSeq" id="WP_229864166.1">
    <property type="nucleotide sequence ID" value="NZ_BNCJ01000009.1"/>
</dbReference>
<feature type="transmembrane region" description="Helical" evidence="6">
    <location>
        <begin position="44"/>
        <end position="62"/>
    </location>
</feature>
<feature type="transmembrane region" description="Helical" evidence="6">
    <location>
        <begin position="98"/>
        <end position="121"/>
    </location>
</feature>
<dbReference type="EMBL" id="BNCJ01000009">
    <property type="protein sequence ID" value="GHF57618.1"/>
    <property type="molecule type" value="Genomic_DNA"/>
</dbReference>
<dbReference type="Pfam" id="PF07690">
    <property type="entry name" value="MFS_1"/>
    <property type="match status" value="1"/>
</dbReference>
<feature type="transmembrane region" description="Helical" evidence="6">
    <location>
        <begin position="327"/>
        <end position="347"/>
    </location>
</feature>
<dbReference type="InterPro" id="IPR050189">
    <property type="entry name" value="MFS_Efflux_Transporters"/>
</dbReference>
<sequence>MLHNRWIILALLFLVRAGMGVQFQLVPSLAPLFIESFALTVAEIGLLIGIYQAPGIFLALPGGTVARRFGDKRVVLAGLALMTVGGLVMVAARNGEILLAGRLIGGAGGILMNVVMTKMVTDWFAGREMNTAMAIYVNSWPCGIALALVVLPGLAEYAGLVAGVLAVVVYCAVALAGMALLYAPPPAVPTSGAAATGWPDARVIVALLLAGSVWGLYNAGLAVVFSFGSLMLAERGYSMIAAGAVTSIVLWVAALSVVLGGVIADKSGRPGGVIALSLAGFALAMLLASRSDAVTVIFALMGLVGGLGAGPVMSLAAQVLTPATRAVGMGIFFTFYYAIMMCAPWLAGTLAEIFGSARVAFDAGAAALLLAFPFWGVFHMMQKALRARQVV</sequence>
<dbReference type="PANTHER" id="PTHR43124:SF3">
    <property type="entry name" value="CHLORAMPHENICOL EFFLUX PUMP RV0191"/>
    <property type="match status" value="1"/>
</dbReference>
<evidence type="ECO:0000256" key="5">
    <source>
        <dbReference type="ARBA" id="ARBA00023136"/>
    </source>
</evidence>
<feature type="transmembrane region" description="Helical" evidence="6">
    <location>
        <begin position="203"/>
        <end position="227"/>
    </location>
</feature>
<feature type="transmembrane region" description="Helical" evidence="6">
    <location>
        <begin position="74"/>
        <end position="92"/>
    </location>
</feature>
<feature type="transmembrane region" description="Helical" evidence="6">
    <location>
        <begin position="157"/>
        <end position="182"/>
    </location>
</feature>
<evidence type="ECO:0000256" key="1">
    <source>
        <dbReference type="ARBA" id="ARBA00004651"/>
    </source>
</evidence>
<dbReference type="InterPro" id="IPR036259">
    <property type="entry name" value="MFS_trans_sf"/>
</dbReference>
<evidence type="ECO:0000256" key="4">
    <source>
        <dbReference type="ARBA" id="ARBA00022989"/>
    </source>
</evidence>
<keyword evidence="5 6" id="KW-0472">Membrane</keyword>
<feature type="domain" description="Major facilitator superfamily (MFS) profile" evidence="7">
    <location>
        <begin position="8"/>
        <end position="383"/>
    </location>
</feature>
<keyword evidence="3 6" id="KW-0812">Transmembrane</keyword>
<accession>A0A8J3H059</accession>
<reference evidence="8" key="2">
    <citation type="submission" date="2020-09" db="EMBL/GenBank/DDBJ databases">
        <authorList>
            <person name="Sun Q."/>
            <person name="Kim S."/>
        </authorList>
    </citation>
    <scope>NUCLEOTIDE SEQUENCE</scope>
    <source>
        <strain evidence="8">KCTC 42650</strain>
    </source>
</reference>
<evidence type="ECO:0000259" key="7">
    <source>
        <dbReference type="PROSITE" id="PS50850"/>
    </source>
</evidence>
<feature type="transmembrane region" description="Helical" evidence="6">
    <location>
        <begin position="359"/>
        <end position="378"/>
    </location>
</feature>
<protein>
    <submittedName>
        <fullName evidence="8">MFS transporter</fullName>
    </submittedName>
</protein>
<dbReference type="PROSITE" id="PS50850">
    <property type="entry name" value="MFS"/>
    <property type="match status" value="1"/>
</dbReference>
<feature type="transmembrane region" description="Helical" evidence="6">
    <location>
        <begin position="133"/>
        <end position="151"/>
    </location>
</feature>
<proteinExistence type="predicted"/>
<dbReference type="InterPro" id="IPR020846">
    <property type="entry name" value="MFS_dom"/>
</dbReference>
<evidence type="ECO:0000256" key="3">
    <source>
        <dbReference type="ARBA" id="ARBA00022692"/>
    </source>
</evidence>
<dbReference type="Proteomes" id="UP000626220">
    <property type="component" value="Unassembled WGS sequence"/>
</dbReference>
<dbReference type="AlphaFoldDB" id="A0A8J3H059"/>
<comment type="caution">
    <text evidence="8">The sequence shown here is derived from an EMBL/GenBank/DDBJ whole genome shotgun (WGS) entry which is preliminary data.</text>
</comment>
<reference evidence="8" key="1">
    <citation type="journal article" date="2014" name="Int. J. Syst. Evol. Microbiol.">
        <title>Complete genome sequence of Corynebacterium casei LMG S-19264T (=DSM 44701T), isolated from a smear-ripened cheese.</title>
        <authorList>
            <consortium name="US DOE Joint Genome Institute (JGI-PGF)"/>
            <person name="Walter F."/>
            <person name="Albersmeier A."/>
            <person name="Kalinowski J."/>
            <person name="Ruckert C."/>
        </authorList>
    </citation>
    <scope>NUCLEOTIDE SEQUENCE</scope>
    <source>
        <strain evidence="8">KCTC 42650</strain>
    </source>
</reference>
<dbReference type="GO" id="GO:0022857">
    <property type="term" value="F:transmembrane transporter activity"/>
    <property type="evidence" value="ECO:0007669"/>
    <property type="project" value="InterPro"/>
</dbReference>
<evidence type="ECO:0000313" key="8">
    <source>
        <dbReference type="EMBL" id="GHF57618.1"/>
    </source>
</evidence>
<evidence type="ECO:0000256" key="2">
    <source>
        <dbReference type="ARBA" id="ARBA00022475"/>
    </source>
</evidence>
<feature type="transmembrane region" description="Helical" evidence="6">
    <location>
        <begin position="271"/>
        <end position="288"/>
    </location>
</feature>
<comment type="subcellular location">
    <subcellularLocation>
        <location evidence="1">Cell membrane</location>
        <topology evidence="1">Multi-pass membrane protein</topology>
    </subcellularLocation>
</comment>
<dbReference type="InterPro" id="IPR011701">
    <property type="entry name" value="MFS"/>
</dbReference>
<gene>
    <name evidence="8" type="ORF">GCM10017056_31390</name>
</gene>
<organism evidence="8 9">
    <name type="scientific">Seohaeicola zhoushanensis</name>
    <dbReference type="NCBI Taxonomy" id="1569283"/>
    <lineage>
        <taxon>Bacteria</taxon>
        <taxon>Pseudomonadati</taxon>
        <taxon>Pseudomonadota</taxon>
        <taxon>Alphaproteobacteria</taxon>
        <taxon>Rhodobacterales</taxon>
        <taxon>Roseobacteraceae</taxon>
        <taxon>Seohaeicola</taxon>
    </lineage>
</organism>
<dbReference type="PANTHER" id="PTHR43124">
    <property type="entry name" value="PURINE EFFLUX PUMP PBUE"/>
    <property type="match status" value="1"/>
</dbReference>
<keyword evidence="2" id="KW-1003">Cell membrane</keyword>
<keyword evidence="9" id="KW-1185">Reference proteome</keyword>
<feature type="transmembrane region" description="Helical" evidence="6">
    <location>
        <begin position="239"/>
        <end position="264"/>
    </location>
</feature>
<dbReference type="Gene3D" id="1.20.1250.20">
    <property type="entry name" value="MFS general substrate transporter like domains"/>
    <property type="match status" value="2"/>
</dbReference>